<proteinExistence type="predicted"/>
<dbReference type="InterPro" id="IPR011990">
    <property type="entry name" value="TPR-like_helical_dom_sf"/>
</dbReference>
<feature type="region of interest" description="Disordered" evidence="2">
    <location>
        <begin position="1410"/>
        <end position="1446"/>
    </location>
</feature>
<name>A0A7C8Q5D5_ORBOL</name>
<evidence type="ECO:0000313" key="4">
    <source>
        <dbReference type="EMBL" id="KAF3196262.1"/>
    </source>
</evidence>
<gene>
    <name evidence="4" type="ORF">TWF106_005156</name>
</gene>
<dbReference type="InterPro" id="IPR024983">
    <property type="entry name" value="CHAT_dom"/>
</dbReference>
<evidence type="ECO:0000259" key="3">
    <source>
        <dbReference type="Pfam" id="PF12770"/>
    </source>
</evidence>
<dbReference type="Gene3D" id="1.25.40.10">
    <property type="entry name" value="Tetratricopeptide repeat domain"/>
    <property type="match status" value="2"/>
</dbReference>
<feature type="domain" description="CHAT" evidence="3">
    <location>
        <begin position="1115"/>
        <end position="1467"/>
    </location>
</feature>
<dbReference type="EMBL" id="WIWS01000231">
    <property type="protein sequence ID" value="KAF3196262.1"/>
    <property type="molecule type" value="Genomic_DNA"/>
</dbReference>
<feature type="coiled-coil region" evidence="1">
    <location>
        <begin position="64"/>
        <end position="91"/>
    </location>
</feature>
<sequence length="1468" mass="163823">MSPTRGSDEETPARLTRTRMGRIHDLEYELEVVKNDQKLRELEYQAAQLRDTQRIKRIEDEIQILKNPEEVRDLEAEIQEAENEPASVLAEIIQKSYAEAEEFHDTSRPTQCNQEENSIAVNTNVPAGARDLISATEASGINTVSSHKQGGNIENTEPLANTTNTIIEEVDHYQGSFPAQASLNVNQFIPPISDVLQASAGTDVDLSTLELQYYRDLDFPQESIELSFRDMDLDQLREVASDLQENLESELEPPSETDIQTLCLISSVRYFIFLRTSTVDNIDSAIKYAEKAVECIHINNPKYVPCLKNLITMLMIKYKCTMSFADLERTVTRAEEMLTLAHPDRRHQIMDLLKMRHIQRLLTGSMDQIEELMMMLDVIAISPTSATHHFKRFEETDDINDLQMAIQASEKDVAETHDLLQKGIFLSELAKFLEIKFDRIGELDDLNAVIKVREEALAILPESDNDTVASIRESLLKNLTTLLKMRFYRTGDIGDLEMAITLGEMALAAADTSHSDNNLMLSHLALCYNDRYKWSGSYDDLCVAIKSIAEALATKPENDQIRRALLSKLFHCLNDRFLQTGNVDDLEAVINAGKEAATAIDDLSEKAVISNNLASCLKKRFDRTGSLNDLHMGIRASREALAILVDDNPQRITALSNSITFFEARYVLIGDLDDLQTAIKIGGEVLAGTPHNDPDRISRVGNQIGLLLSRFRRTGNLDDSNTAINMGKEVMATIPKNALPASPSFVNNLAGCLGDRFLMTDDMNDIIMAIKIGQQSLEEIAAEDHLKRSPILMNLGRHFSYKFDRTNNVNDLNLAIEFTQRALSETASDYRNKAGMHCNLARFFLTRFDMTKVPSDSEKAISLLKEAAESPHSPTNIRIVAARTAVIRLISEGMLSEASQMAELGIKLLPLVAPRQLNQRDQQHMIAESAGLASIAASLALEFGKDAYQAVQLLELGRGVITSLRLGFRTGLSELRSKHPEVAENFERLRDILDSQATRMADVPVSLAARIVQDNANLEFEKIIDRIRLLPNFENFLLPPAADKLMVAACQGPVVFINVSTHRCDALIIEAQIIRSVCLPDLSEQDIKKNVNFMRSIHSTHALSSPNAVSQMFRMLEWLWDTVVNPILKELKIFGPPPNDDWPRIWWIPTGQLSLLPLHAAGYHSQEPINGHCRTLVLSGTNETGYCPPPNSTTLDRVVSSYSSSIKALLYSRQNVQTSVSHDRPNEALLVSMDRTPGYSDLEYATEEARTLESLLSSQITTVKLERPCKKAILDRLSSCSIFHFAGHGESDSFDPSKSSLLVSDWQENPLTVEHLIKLNFKSPLLAYLSACSTSNNSAEKLQDEAIHLVTACQLAGFQHVVGSLWEVSDKHCVTAAEEMYKTIVEGGFIDGNKISFGVHKATRRLRDITNGADKDRSLGPTTPEGHADRESGERGLRTVRPHGYQPKNIKNELGDPFIWAAYVHVGP</sequence>
<dbReference type="Pfam" id="PF12770">
    <property type="entry name" value="CHAT"/>
    <property type="match status" value="1"/>
</dbReference>
<reference evidence="4 5" key="1">
    <citation type="submission" date="2019-06" db="EMBL/GenBank/DDBJ databases">
        <authorList>
            <person name="Palmer J.M."/>
        </authorList>
    </citation>
    <scope>NUCLEOTIDE SEQUENCE [LARGE SCALE GENOMIC DNA]</scope>
    <source>
        <strain evidence="4 5">TWF106</strain>
    </source>
</reference>
<organism evidence="4 5">
    <name type="scientific">Orbilia oligospora</name>
    <name type="common">Nematode-trapping fungus</name>
    <name type="synonym">Arthrobotrys oligospora</name>
    <dbReference type="NCBI Taxonomy" id="2813651"/>
    <lineage>
        <taxon>Eukaryota</taxon>
        <taxon>Fungi</taxon>
        <taxon>Dikarya</taxon>
        <taxon>Ascomycota</taxon>
        <taxon>Pezizomycotina</taxon>
        <taxon>Orbiliomycetes</taxon>
        <taxon>Orbiliales</taxon>
        <taxon>Orbiliaceae</taxon>
        <taxon>Orbilia</taxon>
    </lineage>
</organism>
<feature type="compositionally biased region" description="Basic and acidic residues" evidence="2">
    <location>
        <begin position="1426"/>
        <end position="1437"/>
    </location>
</feature>
<dbReference type="Proteomes" id="UP000472727">
    <property type="component" value="Unassembled WGS sequence"/>
</dbReference>
<accession>A0A7C8Q5D5</accession>
<evidence type="ECO:0000256" key="2">
    <source>
        <dbReference type="SAM" id="MobiDB-lite"/>
    </source>
</evidence>
<evidence type="ECO:0000313" key="5">
    <source>
        <dbReference type="Proteomes" id="UP000472727"/>
    </source>
</evidence>
<keyword evidence="1" id="KW-0175">Coiled coil</keyword>
<evidence type="ECO:0000256" key="1">
    <source>
        <dbReference type="SAM" id="Coils"/>
    </source>
</evidence>
<protein>
    <recommendedName>
        <fullName evidence="3">CHAT domain-containing protein</fullName>
    </recommendedName>
</protein>
<comment type="caution">
    <text evidence="4">The sequence shown here is derived from an EMBL/GenBank/DDBJ whole genome shotgun (WGS) entry which is preliminary data.</text>
</comment>